<dbReference type="InterPro" id="IPR036028">
    <property type="entry name" value="SH3-like_dom_sf"/>
</dbReference>
<dbReference type="RefSeq" id="XP_062720797.1">
    <property type="nucleotide sequence ID" value="XM_062869225.1"/>
</dbReference>
<dbReference type="Proteomes" id="UP001273166">
    <property type="component" value="Unassembled WGS sequence"/>
</dbReference>
<organism evidence="2 3">
    <name type="scientific">Chaetomium strumarium</name>
    <dbReference type="NCBI Taxonomy" id="1170767"/>
    <lineage>
        <taxon>Eukaryota</taxon>
        <taxon>Fungi</taxon>
        <taxon>Dikarya</taxon>
        <taxon>Ascomycota</taxon>
        <taxon>Pezizomycotina</taxon>
        <taxon>Sordariomycetes</taxon>
        <taxon>Sordariomycetidae</taxon>
        <taxon>Sordariales</taxon>
        <taxon>Chaetomiaceae</taxon>
        <taxon>Chaetomium</taxon>
    </lineage>
</organism>
<evidence type="ECO:0000313" key="3">
    <source>
        <dbReference type="Proteomes" id="UP001273166"/>
    </source>
</evidence>
<dbReference type="GeneID" id="87888054"/>
<feature type="region of interest" description="Disordered" evidence="1">
    <location>
        <begin position="326"/>
        <end position="346"/>
    </location>
</feature>
<dbReference type="AlphaFoldDB" id="A0AAJ0GRW1"/>
<feature type="compositionally biased region" description="Low complexity" evidence="1">
    <location>
        <begin position="219"/>
        <end position="228"/>
    </location>
</feature>
<accession>A0AAJ0GRW1</accession>
<dbReference type="EMBL" id="JAUDZG010000004">
    <property type="protein sequence ID" value="KAK3305017.1"/>
    <property type="molecule type" value="Genomic_DNA"/>
</dbReference>
<feature type="compositionally biased region" description="Polar residues" evidence="1">
    <location>
        <begin position="161"/>
        <end position="170"/>
    </location>
</feature>
<feature type="compositionally biased region" description="Pro residues" evidence="1">
    <location>
        <begin position="98"/>
        <end position="108"/>
    </location>
</feature>
<protein>
    <recommendedName>
        <fullName evidence="4">SH3 domain-containing protein</fullName>
    </recommendedName>
</protein>
<name>A0AAJ0GRW1_9PEZI</name>
<feature type="compositionally biased region" description="Polar residues" evidence="1">
    <location>
        <begin position="241"/>
        <end position="253"/>
    </location>
</feature>
<keyword evidence="3" id="KW-1185">Reference proteome</keyword>
<evidence type="ECO:0000256" key="1">
    <source>
        <dbReference type="SAM" id="MobiDB-lite"/>
    </source>
</evidence>
<feature type="region of interest" description="Disordered" evidence="1">
    <location>
        <begin position="67"/>
        <end position="271"/>
    </location>
</feature>
<feature type="compositionally biased region" description="Pro residues" evidence="1">
    <location>
        <begin position="182"/>
        <end position="192"/>
    </location>
</feature>
<feature type="compositionally biased region" description="Low complexity" evidence="1">
    <location>
        <begin position="86"/>
        <end position="97"/>
    </location>
</feature>
<reference evidence="2" key="1">
    <citation type="journal article" date="2023" name="Mol. Phylogenet. Evol.">
        <title>Genome-scale phylogeny and comparative genomics of the fungal order Sordariales.</title>
        <authorList>
            <person name="Hensen N."/>
            <person name="Bonometti L."/>
            <person name="Westerberg I."/>
            <person name="Brannstrom I.O."/>
            <person name="Guillou S."/>
            <person name="Cros-Aarteil S."/>
            <person name="Calhoun S."/>
            <person name="Haridas S."/>
            <person name="Kuo A."/>
            <person name="Mondo S."/>
            <person name="Pangilinan J."/>
            <person name="Riley R."/>
            <person name="LaButti K."/>
            <person name="Andreopoulos B."/>
            <person name="Lipzen A."/>
            <person name="Chen C."/>
            <person name="Yan M."/>
            <person name="Daum C."/>
            <person name="Ng V."/>
            <person name="Clum A."/>
            <person name="Steindorff A."/>
            <person name="Ohm R.A."/>
            <person name="Martin F."/>
            <person name="Silar P."/>
            <person name="Natvig D.O."/>
            <person name="Lalanne C."/>
            <person name="Gautier V."/>
            <person name="Ament-Velasquez S.L."/>
            <person name="Kruys A."/>
            <person name="Hutchinson M.I."/>
            <person name="Powell A.J."/>
            <person name="Barry K."/>
            <person name="Miller A.N."/>
            <person name="Grigoriev I.V."/>
            <person name="Debuchy R."/>
            <person name="Gladieux P."/>
            <person name="Hiltunen Thoren M."/>
            <person name="Johannesson H."/>
        </authorList>
    </citation>
    <scope>NUCLEOTIDE SEQUENCE</scope>
    <source>
        <strain evidence="2">CBS 333.67</strain>
    </source>
</reference>
<reference evidence="2" key="2">
    <citation type="submission" date="2023-06" db="EMBL/GenBank/DDBJ databases">
        <authorList>
            <consortium name="Lawrence Berkeley National Laboratory"/>
            <person name="Mondo S.J."/>
            <person name="Hensen N."/>
            <person name="Bonometti L."/>
            <person name="Westerberg I."/>
            <person name="Brannstrom I.O."/>
            <person name="Guillou S."/>
            <person name="Cros-Aarteil S."/>
            <person name="Calhoun S."/>
            <person name="Haridas S."/>
            <person name="Kuo A."/>
            <person name="Pangilinan J."/>
            <person name="Riley R."/>
            <person name="Labutti K."/>
            <person name="Andreopoulos B."/>
            <person name="Lipzen A."/>
            <person name="Chen C."/>
            <person name="Yanf M."/>
            <person name="Daum C."/>
            <person name="Ng V."/>
            <person name="Clum A."/>
            <person name="Steindorff A."/>
            <person name="Ohm R."/>
            <person name="Martin F."/>
            <person name="Silar P."/>
            <person name="Natvig D."/>
            <person name="Lalanne C."/>
            <person name="Gautier V."/>
            <person name="Ament-Velasquez S.L."/>
            <person name="Kruys A."/>
            <person name="Hutchinson M.I."/>
            <person name="Powell A.J."/>
            <person name="Barry K."/>
            <person name="Miller A.N."/>
            <person name="Grigoriev I.V."/>
            <person name="Debuchy R."/>
            <person name="Gladieux P."/>
            <person name="Thoren M.H."/>
            <person name="Johannesson H."/>
        </authorList>
    </citation>
    <scope>NUCLEOTIDE SEQUENCE</scope>
    <source>
        <strain evidence="2">CBS 333.67</strain>
    </source>
</reference>
<evidence type="ECO:0000313" key="2">
    <source>
        <dbReference type="EMBL" id="KAK3305017.1"/>
    </source>
</evidence>
<gene>
    <name evidence="2" type="ORF">B0T15DRAFT_531098</name>
</gene>
<evidence type="ECO:0008006" key="4">
    <source>
        <dbReference type="Google" id="ProtNLM"/>
    </source>
</evidence>
<dbReference type="SUPFAM" id="SSF50044">
    <property type="entry name" value="SH3-domain"/>
    <property type="match status" value="1"/>
</dbReference>
<feature type="compositionally biased region" description="Pro residues" evidence="1">
    <location>
        <begin position="67"/>
        <end position="85"/>
    </location>
</feature>
<sequence>MALPATDDIEDKRRKLEDLLYDFEDYTEIDSFEEERFVQLQAATKSLALLVLDTIKRLKLDGVPVSPPPKATSFPPLPPLPPLPPSALLHGTVKSPSRPLPSSKPPSRPSSRGRDVATGPSPGPELPLRTPRAPNGMASGSTDGRRRRLTPQDLRRRDTLASHTSSQFSVDSLPPYSSEEAPPVPPPCPPWENTPLAQHTHPGQERRISTENLHGADYTQPASATRASSRQRHAQRRSSTPSTPEMLTSQSSLGRHANEAASPASTEPSVVDIPNFPSVPLNRTTAWVTDQAAVPASPRLLSRPLPIRESVIPEDQPVHNMTVFPNTPDGSGHASSLASAPPIPPPPLSLPSTADLHDPGVMVAEDWKTVISDGAHSGSRAHSSMLSREADCSIGPKSSLYQMKGFCEGAQAFKQGGPMQGIKKTTGYVAGATTHTGKCISCGYAHQYDELTLDVNRDPKANFTASSVRFRIRFLYKSHLTTDKLTEAYYGCLFCAQAGSVVREGDATVFANSDALFRHLARHPQPLPDVPGVTVLYGKDFREGDPRLNDFDVHFLEEPPDGSGGGMIPPAAAEADNIARLPVATATKMHVQRYGEKKLARPDGVGEKGMLQFFAGARIVGVEFPVKFGGKWATGWHDGDWGIFPAKHVELEKPRRSEMPPLLTHASANGGVVASVVARWKWEPRDAGDKGWLVFDKGETLTNVGWVFKEHWCWSGTNKKGQLGLFPRSHVLFDKVKEEIAPRIGSPVATMRPSTAAANKGRRGFFGLGKSSARSESSSISGGSSVLEIVL</sequence>
<comment type="caution">
    <text evidence="2">The sequence shown here is derived from an EMBL/GenBank/DDBJ whole genome shotgun (WGS) entry which is preliminary data.</text>
</comment>
<proteinExistence type="predicted"/>